<accession>A0A0N1II35</accession>
<dbReference type="AlphaFoldDB" id="A0A0N1II35"/>
<organism evidence="2 3">
    <name type="scientific">Papilio machaon</name>
    <name type="common">Old World swallowtail butterfly</name>
    <dbReference type="NCBI Taxonomy" id="76193"/>
    <lineage>
        <taxon>Eukaryota</taxon>
        <taxon>Metazoa</taxon>
        <taxon>Ecdysozoa</taxon>
        <taxon>Arthropoda</taxon>
        <taxon>Hexapoda</taxon>
        <taxon>Insecta</taxon>
        <taxon>Pterygota</taxon>
        <taxon>Neoptera</taxon>
        <taxon>Endopterygota</taxon>
        <taxon>Lepidoptera</taxon>
        <taxon>Glossata</taxon>
        <taxon>Ditrysia</taxon>
        <taxon>Papilionoidea</taxon>
        <taxon>Papilionidae</taxon>
        <taxon>Papilioninae</taxon>
        <taxon>Papilio</taxon>
    </lineage>
</organism>
<feature type="region of interest" description="Disordered" evidence="1">
    <location>
        <begin position="24"/>
        <end position="60"/>
    </location>
</feature>
<evidence type="ECO:0000313" key="2">
    <source>
        <dbReference type="EMBL" id="KPJ21323.1"/>
    </source>
</evidence>
<protein>
    <submittedName>
        <fullName evidence="2">Uncharacterized protein</fullName>
    </submittedName>
</protein>
<comment type="caution">
    <text evidence="2">The sequence shown here is derived from an EMBL/GenBank/DDBJ whole genome shotgun (WGS) entry which is preliminary data.</text>
</comment>
<name>A0A0N1II35_PAPMA</name>
<dbReference type="InParanoid" id="A0A0N1II35"/>
<feature type="compositionally biased region" description="Basic and acidic residues" evidence="1">
    <location>
        <begin position="50"/>
        <end position="60"/>
    </location>
</feature>
<reference evidence="2 3" key="1">
    <citation type="journal article" date="2015" name="Nat. Commun.">
        <title>Outbred genome sequencing and CRISPR/Cas9 gene editing in butterflies.</title>
        <authorList>
            <person name="Li X."/>
            <person name="Fan D."/>
            <person name="Zhang W."/>
            <person name="Liu G."/>
            <person name="Zhang L."/>
            <person name="Zhao L."/>
            <person name="Fang X."/>
            <person name="Chen L."/>
            <person name="Dong Y."/>
            <person name="Chen Y."/>
            <person name="Ding Y."/>
            <person name="Zhao R."/>
            <person name="Feng M."/>
            <person name="Zhu Y."/>
            <person name="Feng Y."/>
            <person name="Jiang X."/>
            <person name="Zhu D."/>
            <person name="Xiang H."/>
            <person name="Feng X."/>
            <person name="Li S."/>
            <person name="Wang J."/>
            <person name="Zhang G."/>
            <person name="Kronforst M.R."/>
            <person name="Wang W."/>
        </authorList>
    </citation>
    <scope>NUCLEOTIDE SEQUENCE [LARGE SCALE GENOMIC DNA]</scope>
    <source>
        <strain evidence="2">Ya'a_city_454_Pm</strain>
        <tissue evidence="2">Whole body</tissue>
    </source>
</reference>
<gene>
    <name evidence="2" type="ORF">RR48_00229</name>
</gene>
<sequence>MHLMHGQYYFIIISSLYVPTEGLGAYPNGSDSDGSPNRRRLVRNQSEGSPKSDGELRRLADVTARRRTDYGVIGDAACMGDHKVTLL</sequence>
<proteinExistence type="predicted"/>
<evidence type="ECO:0000256" key="1">
    <source>
        <dbReference type="SAM" id="MobiDB-lite"/>
    </source>
</evidence>
<dbReference type="Proteomes" id="UP000053240">
    <property type="component" value="Unassembled WGS sequence"/>
</dbReference>
<keyword evidence="3" id="KW-1185">Reference proteome</keyword>
<dbReference type="STRING" id="76193.A0A0N1II35"/>
<evidence type="ECO:0000313" key="3">
    <source>
        <dbReference type="Proteomes" id="UP000053240"/>
    </source>
</evidence>
<dbReference type="EMBL" id="LADJ01037914">
    <property type="protein sequence ID" value="KPJ21323.1"/>
    <property type="molecule type" value="Genomic_DNA"/>
</dbReference>